<dbReference type="RefSeq" id="WP_109668747.1">
    <property type="nucleotide sequence ID" value="NZ_QGGW01000006.1"/>
</dbReference>
<name>A0A316GJZ1_9RHOB</name>
<gene>
    <name evidence="3" type="ORF">C7455_10622</name>
</gene>
<keyword evidence="2" id="KW-0472">Membrane</keyword>
<keyword evidence="2" id="KW-0812">Transmembrane</keyword>
<protein>
    <submittedName>
        <fullName evidence="3">Uncharacterized protein</fullName>
    </submittedName>
</protein>
<evidence type="ECO:0000313" key="4">
    <source>
        <dbReference type="Proteomes" id="UP000245708"/>
    </source>
</evidence>
<keyword evidence="4" id="KW-1185">Reference proteome</keyword>
<comment type="caution">
    <text evidence="3">The sequence shown here is derived from an EMBL/GenBank/DDBJ whole genome shotgun (WGS) entry which is preliminary data.</text>
</comment>
<dbReference type="EMBL" id="QGGW01000006">
    <property type="protein sequence ID" value="PWK59736.1"/>
    <property type="molecule type" value="Genomic_DNA"/>
</dbReference>
<evidence type="ECO:0000256" key="1">
    <source>
        <dbReference type="SAM" id="MobiDB-lite"/>
    </source>
</evidence>
<dbReference type="Proteomes" id="UP000245708">
    <property type="component" value="Unassembled WGS sequence"/>
</dbReference>
<dbReference type="AlphaFoldDB" id="A0A316GJZ1"/>
<keyword evidence="2" id="KW-1133">Transmembrane helix</keyword>
<reference evidence="3 4" key="1">
    <citation type="submission" date="2018-05" db="EMBL/GenBank/DDBJ databases">
        <title>Genomic Encyclopedia of Type Strains, Phase IV (KMG-IV): sequencing the most valuable type-strain genomes for metagenomic binning, comparative biology and taxonomic classification.</title>
        <authorList>
            <person name="Goeker M."/>
        </authorList>
    </citation>
    <scope>NUCLEOTIDE SEQUENCE [LARGE SCALE GENOMIC DNA]</scope>
    <source>
        <strain evidence="3 4">DSM 16097</strain>
    </source>
</reference>
<accession>A0A316GJZ1</accession>
<organism evidence="3 4">
    <name type="scientific">Roseicyclus mahoneyensis</name>
    <dbReference type="NCBI Taxonomy" id="164332"/>
    <lineage>
        <taxon>Bacteria</taxon>
        <taxon>Pseudomonadati</taxon>
        <taxon>Pseudomonadota</taxon>
        <taxon>Alphaproteobacteria</taxon>
        <taxon>Rhodobacterales</taxon>
        <taxon>Roseobacteraceae</taxon>
        <taxon>Roseicyclus</taxon>
    </lineage>
</organism>
<evidence type="ECO:0000313" key="3">
    <source>
        <dbReference type="EMBL" id="PWK59736.1"/>
    </source>
</evidence>
<evidence type="ECO:0000256" key="2">
    <source>
        <dbReference type="SAM" id="Phobius"/>
    </source>
</evidence>
<dbReference type="OrthoDB" id="9849904at2"/>
<sequence>MALDELQQPNIGTPDFARGKASGGRKICAILATVGFGLFWIAGLFVVASLVNGAALHWSMPLLCAVGLAVGIYGRRRVECG</sequence>
<proteinExistence type="predicted"/>
<feature type="transmembrane region" description="Helical" evidence="2">
    <location>
        <begin position="56"/>
        <end position="74"/>
    </location>
</feature>
<feature type="transmembrane region" description="Helical" evidence="2">
    <location>
        <begin position="27"/>
        <end position="50"/>
    </location>
</feature>
<feature type="region of interest" description="Disordered" evidence="1">
    <location>
        <begin position="1"/>
        <end position="21"/>
    </location>
</feature>